<dbReference type="AlphaFoldDB" id="M9LTF0"/>
<dbReference type="EMBL" id="DF196793">
    <property type="protein sequence ID" value="GAC77671.1"/>
    <property type="molecule type" value="Genomic_DNA"/>
</dbReference>
<accession>M9LTF0</accession>
<organism evidence="3 4">
    <name type="scientific">Pseudozyma antarctica (strain T-34)</name>
    <name type="common">Yeast</name>
    <name type="synonym">Candida antarctica</name>
    <dbReference type="NCBI Taxonomy" id="1151754"/>
    <lineage>
        <taxon>Eukaryota</taxon>
        <taxon>Fungi</taxon>
        <taxon>Dikarya</taxon>
        <taxon>Basidiomycota</taxon>
        <taxon>Ustilaginomycotina</taxon>
        <taxon>Ustilaginomycetes</taxon>
        <taxon>Ustilaginales</taxon>
        <taxon>Ustilaginaceae</taxon>
        <taxon>Moesziomyces</taxon>
    </lineage>
</organism>
<dbReference type="InterPro" id="IPR036397">
    <property type="entry name" value="RNaseH_sf"/>
</dbReference>
<evidence type="ECO:0000259" key="2">
    <source>
        <dbReference type="Pfam" id="PF13358"/>
    </source>
</evidence>
<dbReference type="OrthoDB" id="2556156at2759"/>
<evidence type="ECO:0000313" key="4">
    <source>
        <dbReference type="Proteomes" id="UP000011976"/>
    </source>
</evidence>
<dbReference type="InterPro" id="IPR009057">
    <property type="entry name" value="Homeodomain-like_sf"/>
</dbReference>
<dbReference type="InterPro" id="IPR038717">
    <property type="entry name" value="Tc1-like_DDE_dom"/>
</dbReference>
<dbReference type="Pfam" id="PF13358">
    <property type="entry name" value="DDE_3"/>
    <property type="match status" value="1"/>
</dbReference>
<evidence type="ECO:0000256" key="1">
    <source>
        <dbReference type="SAM" id="MobiDB-lite"/>
    </source>
</evidence>
<protein>
    <recommendedName>
        <fullName evidence="2">Tc1-like transposase DDE domain-containing protein</fullName>
    </recommendedName>
</protein>
<dbReference type="PANTHER" id="PTHR46564:SF1">
    <property type="entry name" value="TRANSPOSASE"/>
    <property type="match status" value="1"/>
</dbReference>
<dbReference type="SUPFAM" id="SSF46689">
    <property type="entry name" value="Homeodomain-like"/>
    <property type="match status" value="1"/>
</dbReference>
<reference evidence="4" key="1">
    <citation type="journal article" date="2013" name="Genome Announc.">
        <title>Genome sequence of the basidiomycetous yeast Pseudozyma antarctica T-34, a producer of the glycolipid biosurfactants mannosylerythritol lipids.</title>
        <authorList>
            <person name="Morita T."/>
            <person name="Koike H."/>
            <person name="Koyama Y."/>
            <person name="Hagiwara H."/>
            <person name="Ito E."/>
            <person name="Fukuoka T."/>
            <person name="Imura T."/>
            <person name="Machida M."/>
            <person name="Kitamoto D."/>
        </authorList>
    </citation>
    <scope>NUCLEOTIDE SEQUENCE [LARGE SCALE GENOMIC DNA]</scope>
    <source>
        <strain evidence="4">T-34</strain>
    </source>
</reference>
<feature type="compositionally biased region" description="Acidic residues" evidence="1">
    <location>
        <begin position="338"/>
        <end position="347"/>
    </location>
</feature>
<dbReference type="Proteomes" id="UP000011976">
    <property type="component" value="Unassembled WGS sequence"/>
</dbReference>
<dbReference type="InterPro" id="IPR012337">
    <property type="entry name" value="RNaseH-like_sf"/>
</dbReference>
<dbReference type="Pfam" id="PF13384">
    <property type="entry name" value="HTH_23"/>
    <property type="match status" value="1"/>
</dbReference>
<dbReference type="GO" id="GO:0003676">
    <property type="term" value="F:nucleic acid binding"/>
    <property type="evidence" value="ECO:0007669"/>
    <property type="project" value="InterPro"/>
</dbReference>
<feature type="region of interest" description="Disordered" evidence="1">
    <location>
        <begin position="333"/>
        <end position="364"/>
    </location>
</feature>
<gene>
    <name evidence="3" type="ORF">PANT_27c00064</name>
</gene>
<proteinExistence type="predicted"/>
<evidence type="ECO:0000313" key="3">
    <source>
        <dbReference type="EMBL" id="GAC77671.1"/>
    </source>
</evidence>
<dbReference type="PANTHER" id="PTHR46564">
    <property type="entry name" value="TRANSPOSASE"/>
    <property type="match status" value="1"/>
</dbReference>
<sequence>MPANLSSIMPVETLARSRQRRQGIDDRERQQIIRNVIALGKTKAEVARAHNRSYSTISTVIQTFLNTGRTTSIKKKGGAFRGSAINKSHIRTICDFVAERPGATLVEINEHLASKAVLASQNFDFNVEGNWDNAIYFDEAGFNLLSHRAFGRSPVGERVLQRNRPANREVNMSLMVAVSGDGIVASYTILGGWTGDYVALFLQEFLFPLIKGQSRLLLFDNAKCHHTGTVEAIVAHKGHRIQFIPPYSPWLNPTERVFGCIRPAIGREDLKDHGTLKKVIEDPLSLITSEQAKGWIRETKKWARVASAGYPLNQDHDADQALARYNLAPDLSAPFIDNEQDSDEEVSQETMSQRVGPHRRFTQY</sequence>
<dbReference type="STRING" id="1151754.M9LTF0"/>
<feature type="domain" description="Tc1-like transposase DDE" evidence="2">
    <location>
        <begin position="135"/>
        <end position="273"/>
    </location>
</feature>
<name>M9LTF0_PSEA3</name>
<dbReference type="Gene3D" id="3.30.420.10">
    <property type="entry name" value="Ribonuclease H-like superfamily/Ribonuclease H"/>
    <property type="match status" value="1"/>
</dbReference>
<dbReference type="SUPFAM" id="SSF53098">
    <property type="entry name" value="Ribonuclease H-like"/>
    <property type="match status" value="1"/>
</dbReference>